<keyword evidence="1" id="KW-1133">Transmembrane helix</keyword>
<evidence type="ECO:0000313" key="2">
    <source>
        <dbReference type="EMBL" id="CAF5078851.1"/>
    </source>
</evidence>
<evidence type="ECO:0000313" key="3">
    <source>
        <dbReference type="Proteomes" id="UP000681720"/>
    </source>
</evidence>
<dbReference type="Proteomes" id="UP000681720">
    <property type="component" value="Unassembled WGS sequence"/>
</dbReference>
<reference evidence="2" key="1">
    <citation type="submission" date="2021-02" db="EMBL/GenBank/DDBJ databases">
        <authorList>
            <person name="Nowell W R."/>
        </authorList>
    </citation>
    <scope>NUCLEOTIDE SEQUENCE</scope>
</reference>
<gene>
    <name evidence="2" type="ORF">GIL414_LOCUS61593</name>
</gene>
<dbReference type="EMBL" id="CAJOBJ010242807">
    <property type="protein sequence ID" value="CAF5078851.1"/>
    <property type="molecule type" value="Genomic_DNA"/>
</dbReference>
<sequence length="55" mass="6348">RDTSFNWVFLVLSSIITVALLILCGLGIFCFLTNRKQQRNTNLSRGIFLTLRIIF</sequence>
<feature type="non-terminal residue" evidence="2">
    <location>
        <position position="1"/>
    </location>
</feature>
<protein>
    <submittedName>
        <fullName evidence="2">Uncharacterized protein</fullName>
    </submittedName>
</protein>
<keyword evidence="1" id="KW-0472">Membrane</keyword>
<accession>A0A8S3EJV3</accession>
<comment type="caution">
    <text evidence="2">The sequence shown here is derived from an EMBL/GenBank/DDBJ whole genome shotgun (WGS) entry which is preliminary data.</text>
</comment>
<evidence type="ECO:0000256" key="1">
    <source>
        <dbReference type="SAM" id="Phobius"/>
    </source>
</evidence>
<feature type="transmembrane region" description="Helical" evidence="1">
    <location>
        <begin position="6"/>
        <end position="32"/>
    </location>
</feature>
<dbReference type="AlphaFoldDB" id="A0A8S3EJV3"/>
<organism evidence="2 3">
    <name type="scientific">Rotaria magnacalcarata</name>
    <dbReference type="NCBI Taxonomy" id="392030"/>
    <lineage>
        <taxon>Eukaryota</taxon>
        <taxon>Metazoa</taxon>
        <taxon>Spiralia</taxon>
        <taxon>Gnathifera</taxon>
        <taxon>Rotifera</taxon>
        <taxon>Eurotatoria</taxon>
        <taxon>Bdelloidea</taxon>
        <taxon>Philodinida</taxon>
        <taxon>Philodinidae</taxon>
        <taxon>Rotaria</taxon>
    </lineage>
</organism>
<name>A0A8S3EJV3_9BILA</name>
<keyword evidence="1" id="KW-0812">Transmembrane</keyword>
<proteinExistence type="predicted"/>